<accession>A0ABV8DPR7</accession>
<protein>
    <submittedName>
        <fullName evidence="3">GAF domain-containing protein</fullName>
    </submittedName>
</protein>
<dbReference type="InterPro" id="IPR041458">
    <property type="entry name" value="Rv3651-like_N"/>
</dbReference>
<comment type="caution">
    <text evidence="3">The sequence shown here is derived from an EMBL/GenBank/DDBJ whole genome shotgun (WGS) entry which is preliminary data.</text>
</comment>
<gene>
    <name evidence="3" type="ORF">ACFO0B_06525</name>
</gene>
<keyword evidence="4" id="KW-1185">Reference proteome</keyword>
<dbReference type="Pfam" id="PF21043">
    <property type="entry name" value="Rv3651-like_C"/>
    <property type="match status" value="1"/>
</dbReference>
<dbReference type="RefSeq" id="WP_378611398.1">
    <property type="nucleotide sequence ID" value="NZ_JBHSAX010000006.1"/>
</dbReference>
<dbReference type="Pfam" id="PF18007">
    <property type="entry name" value="Rv3651-like_N"/>
    <property type="match status" value="1"/>
</dbReference>
<evidence type="ECO:0000313" key="4">
    <source>
        <dbReference type="Proteomes" id="UP001595696"/>
    </source>
</evidence>
<feature type="domain" description="Rv3651-like C-terminal" evidence="2">
    <location>
        <begin position="227"/>
        <end position="331"/>
    </location>
</feature>
<dbReference type="Proteomes" id="UP001595696">
    <property type="component" value="Unassembled WGS sequence"/>
</dbReference>
<evidence type="ECO:0000259" key="2">
    <source>
        <dbReference type="Pfam" id="PF21043"/>
    </source>
</evidence>
<proteinExistence type="predicted"/>
<dbReference type="EMBL" id="JBHSAX010000006">
    <property type="protein sequence ID" value="MFC3961639.1"/>
    <property type="molecule type" value="Genomic_DNA"/>
</dbReference>
<reference evidence="4" key="1">
    <citation type="journal article" date="2019" name="Int. J. Syst. Evol. Microbiol.">
        <title>The Global Catalogue of Microorganisms (GCM) 10K type strain sequencing project: providing services to taxonomists for standard genome sequencing and annotation.</title>
        <authorList>
            <consortium name="The Broad Institute Genomics Platform"/>
            <consortium name="The Broad Institute Genome Sequencing Center for Infectious Disease"/>
            <person name="Wu L."/>
            <person name="Ma J."/>
        </authorList>
    </citation>
    <scope>NUCLEOTIDE SEQUENCE [LARGE SCALE GENOMIC DNA]</scope>
    <source>
        <strain evidence="4">CGMCC 4.7330</strain>
    </source>
</reference>
<evidence type="ECO:0000313" key="3">
    <source>
        <dbReference type="EMBL" id="MFC3961639.1"/>
    </source>
</evidence>
<feature type="domain" description="Rv3651-like N-terminal" evidence="1">
    <location>
        <begin position="4"/>
        <end position="98"/>
    </location>
</feature>
<sequence length="342" mass="37262">MAAKWLLIETFGGRHEPTVIALGHTPKKFVPLGNIVRHHVTLAETRRAITELTIEQSTIDRISEDGSRRTIAVPLTISAPRLHGLMVWCGRPDEEVPARDLAGAWLFDLTEDTSLRSDDLLTVYGIPADQHAEQRQQSIAGVYSAPLVSNHRDEGTALARIVRAEDGQETQSLWTLTRPDGQQRALHYSCRQMTKPGPDGTPHHLIRGITHDIGPATDNPTAPSSDTLDHRVMDRIAADGKHHAIVNPATLRLLRWIGPPLPRLAWQALPGQPAPAIHPDDIPTARAVLDGSPHGQIRMRALDGSWLTLDISAKPIDLDRSTTAALVTLRPTTGPGNPASPA</sequence>
<organism evidence="3 4">
    <name type="scientific">Nocardia jiangsuensis</name>
    <dbReference type="NCBI Taxonomy" id="1691563"/>
    <lineage>
        <taxon>Bacteria</taxon>
        <taxon>Bacillati</taxon>
        <taxon>Actinomycetota</taxon>
        <taxon>Actinomycetes</taxon>
        <taxon>Mycobacteriales</taxon>
        <taxon>Nocardiaceae</taxon>
        <taxon>Nocardia</taxon>
    </lineage>
</organism>
<evidence type="ECO:0000259" key="1">
    <source>
        <dbReference type="Pfam" id="PF18007"/>
    </source>
</evidence>
<dbReference type="InterPro" id="IPR048578">
    <property type="entry name" value="Rv3651-like_C"/>
</dbReference>
<name>A0ABV8DPR7_9NOCA</name>